<dbReference type="PROSITE" id="PS00134">
    <property type="entry name" value="TRYPSIN_HIS"/>
    <property type="match status" value="1"/>
</dbReference>
<dbReference type="InterPro" id="IPR033116">
    <property type="entry name" value="TRYPSIN_SER"/>
</dbReference>
<evidence type="ECO:0000256" key="4">
    <source>
        <dbReference type="ARBA" id="ARBA00023145"/>
    </source>
</evidence>
<dbReference type="GO" id="GO:0046872">
    <property type="term" value="F:metal ion binding"/>
    <property type="evidence" value="ECO:0007669"/>
    <property type="project" value="UniProtKB-KW"/>
</dbReference>
<evidence type="ECO:0000313" key="11">
    <source>
        <dbReference type="Proteomes" id="UP000295192"/>
    </source>
</evidence>
<dbReference type="GO" id="GO:0004252">
    <property type="term" value="F:serine-type endopeptidase activity"/>
    <property type="evidence" value="ECO:0007669"/>
    <property type="project" value="InterPro"/>
</dbReference>
<comment type="caution">
    <text evidence="10">The sequence shown here is derived from an EMBL/GenBank/DDBJ whole genome shotgun (WGS) entry which is preliminary data.</text>
</comment>
<keyword evidence="5" id="KW-1015">Disulfide bond</keyword>
<comment type="similarity">
    <text evidence="7">Belongs to the peptidase S1 family. CLIP subfamily.</text>
</comment>
<evidence type="ECO:0000259" key="9">
    <source>
        <dbReference type="PROSITE" id="PS50240"/>
    </source>
</evidence>
<dbReference type="CDD" id="cd00190">
    <property type="entry name" value="Tryp_SPc"/>
    <property type="match status" value="1"/>
</dbReference>
<evidence type="ECO:0000256" key="2">
    <source>
        <dbReference type="ARBA" id="ARBA00022729"/>
    </source>
</evidence>
<sequence length="343" mass="38308">MHHGRCSVDGEIGYCKPRTLCWESDSELNSSNRSVCLCAKRTDLICCRRRTPIQITSTQSPVAKPNNSDLLPPPGVCGVDPLMNRIFHGERADIKEFGWAALLLCSNDDLNYWPMCGGSLINNRWILTAAHCVVRQYNIRVRLGEWNTTSTLDCQQYKNGDKVCAPPHIDINVDLIKPHEQYGSSSNHVNDIALLRLSHPVNYTDFVIPICLPPAKEKYEDSYSGMAMDIVGWGKTNKANFEGSSIKMKAILEVISISECQRVHHPIYPGQMCTGGQTPQGSCRGDSGGALMLRNTSFTTPTYYAIGIISLGQKYCSPRRLPQIFTRVEFYVPWIIDTMLANS</sequence>
<dbReference type="OMA" id="WGNTERI"/>
<gene>
    <name evidence="10" type="ORF">AWZ03_014594</name>
</gene>
<evidence type="ECO:0000256" key="1">
    <source>
        <dbReference type="ARBA" id="ARBA00022723"/>
    </source>
</evidence>
<dbReference type="GO" id="GO:0006508">
    <property type="term" value="P:proteolysis"/>
    <property type="evidence" value="ECO:0007669"/>
    <property type="project" value="UniProtKB-KW"/>
</dbReference>
<dbReference type="Pfam" id="PF00089">
    <property type="entry name" value="Trypsin"/>
    <property type="match status" value="1"/>
</dbReference>
<dbReference type="InterPro" id="IPR001314">
    <property type="entry name" value="Peptidase_S1A"/>
</dbReference>
<dbReference type="EMBL" id="LSRL02001522">
    <property type="protein sequence ID" value="TDG38984.1"/>
    <property type="molecule type" value="Genomic_DNA"/>
</dbReference>
<dbReference type="SMART" id="SM00020">
    <property type="entry name" value="Tryp_SPc"/>
    <property type="match status" value="1"/>
</dbReference>
<evidence type="ECO:0000256" key="5">
    <source>
        <dbReference type="ARBA" id="ARBA00023157"/>
    </source>
</evidence>
<keyword evidence="3" id="KW-0106">Calcium</keyword>
<keyword evidence="8" id="KW-0378">Hydrolase</keyword>
<evidence type="ECO:0000256" key="8">
    <source>
        <dbReference type="RuleBase" id="RU363034"/>
    </source>
</evidence>
<keyword evidence="2" id="KW-0732">Signal</keyword>
<dbReference type="PROSITE" id="PS50240">
    <property type="entry name" value="TRYPSIN_DOM"/>
    <property type="match status" value="1"/>
</dbReference>
<dbReference type="InterPro" id="IPR009003">
    <property type="entry name" value="Peptidase_S1_PA"/>
</dbReference>
<keyword evidence="11" id="KW-1185">Reference proteome</keyword>
<keyword evidence="8" id="KW-0645">Protease</keyword>
<dbReference type="InterPro" id="IPR043504">
    <property type="entry name" value="Peptidase_S1_PA_chymotrypsin"/>
</dbReference>
<keyword evidence="1" id="KW-0479">Metal-binding</keyword>
<dbReference type="STRING" id="7232.A0A484ARG6"/>
<dbReference type="InterPro" id="IPR051487">
    <property type="entry name" value="Ser/Thr_Proteases_Immune/Dev"/>
</dbReference>
<name>A0A484ARG6_DRONA</name>
<accession>A0A484ARG6</accession>
<dbReference type="Proteomes" id="UP000295192">
    <property type="component" value="Unassembled WGS sequence"/>
</dbReference>
<dbReference type="OrthoDB" id="9981647at2759"/>
<keyword evidence="8" id="KW-0720">Serine protease</keyword>
<evidence type="ECO:0000256" key="3">
    <source>
        <dbReference type="ARBA" id="ARBA00022837"/>
    </source>
</evidence>
<dbReference type="InterPro" id="IPR018114">
    <property type="entry name" value="TRYPSIN_HIS"/>
</dbReference>
<protein>
    <recommendedName>
        <fullName evidence="9">Peptidase S1 domain-containing protein</fullName>
    </recommendedName>
</protein>
<dbReference type="SUPFAM" id="SSF50494">
    <property type="entry name" value="Trypsin-like serine proteases"/>
    <property type="match status" value="1"/>
</dbReference>
<dbReference type="AlphaFoldDB" id="A0A484ARG6"/>
<dbReference type="PROSITE" id="PS00135">
    <property type="entry name" value="TRYPSIN_SER"/>
    <property type="match status" value="1"/>
</dbReference>
<evidence type="ECO:0000256" key="6">
    <source>
        <dbReference type="ARBA" id="ARBA00023180"/>
    </source>
</evidence>
<evidence type="ECO:0000256" key="7">
    <source>
        <dbReference type="ARBA" id="ARBA00024195"/>
    </source>
</evidence>
<dbReference type="InterPro" id="IPR001254">
    <property type="entry name" value="Trypsin_dom"/>
</dbReference>
<keyword evidence="6" id="KW-0325">Glycoprotein</keyword>
<proteinExistence type="inferred from homology"/>
<evidence type="ECO:0000313" key="10">
    <source>
        <dbReference type="EMBL" id="TDG38984.1"/>
    </source>
</evidence>
<dbReference type="PANTHER" id="PTHR24256">
    <property type="entry name" value="TRYPTASE-RELATED"/>
    <property type="match status" value="1"/>
</dbReference>
<dbReference type="PRINTS" id="PR00722">
    <property type="entry name" value="CHYMOTRYPSIN"/>
</dbReference>
<organism evidence="10 11">
    <name type="scientific">Drosophila navojoa</name>
    <name type="common">Fruit fly</name>
    <dbReference type="NCBI Taxonomy" id="7232"/>
    <lineage>
        <taxon>Eukaryota</taxon>
        <taxon>Metazoa</taxon>
        <taxon>Ecdysozoa</taxon>
        <taxon>Arthropoda</taxon>
        <taxon>Hexapoda</taxon>
        <taxon>Insecta</taxon>
        <taxon>Pterygota</taxon>
        <taxon>Neoptera</taxon>
        <taxon>Endopterygota</taxon>
        <taxon>Diptera</taxon>
        <taxon>Brachycera</taxon>
        <taxon>Muscomorpha</taxon>
        <taxon>Ephydroidea</taxon>
        <taxon>Drosophilidae</taxon>
        <taxon>Drosophila</taxon>
    </lineage>
</organism>
<reference evidence="10 11" key="1">
    <citation type="journal article" date="2019" name="J. Hered.">
        <title>An Improved Genome Assembly for Drosophila navojoa, the Basal Species in the mojavensis Cluster.</title>
        <authorList>
            <person name="Vanderlinde T."/>
            <person name="Dupim E.G."/>
            <person name="Nazario-Yepiz N.O."/>
            <person name="Carvalho A.B."/>
        </authorList>
    </citation>
    <scope>NUCLEOTIDE SEQUENCE [LARGE SCALE GENOMIC DNA]</scope>
    <source>
        <strain evidence="10">Navoj_Jal97</strain>
        <tissue evidence="10">Whole organism</tissue>
    </source>
</reference>
<feature type="domain" description="Peptidase S1" evidence="9">
    <location>
        <begin position="86"/>
        <end position="340"/>
    </location>
</feature>
<dbReference type="FunFam" id="2.40.10.10:FF:000028">
    <property type="entry name" value="Serine protease easter"/>
    <property type="match status" value="1"/>
</dbReference>
<keyword evidence="4" id="KW-0865">Zymogen</keyword>
<dbReference type="Gene3D" id="2.40.10.10">
    <property type="entry name" value="Trypsin-like serine proteases"/>
    <property type="match status" value="2"/>
</dbReference>